<dbReference type="RefSeq" id="WP_162358972.1">
    <property type="nucleotide sequence ID" value="NZ_CP048209.1"/>
</dbReference>
<dbReference type="PANTHER" id="PTHR30294">
    <property type="entry name" value="MEMBRANE COMPONENT OF ABC TRANSPORTER YHHJ-RELATED"/>
    <property type="match status" value="1"/>
</dbReference>
<keyword evidence="2" id="KW-1003">Cell membrane</keyword>
<dbReference type="PANTHER" id="PTHR30294:SF48">
    <property type="entry name" value="LINEARMYCIN RESISTANCE PERMEASE PROTEIN LNRM"/>
    <property type="match status" value="1"/>
</dbReference>
<evidence type="ECO:0000313" key="8">
    <source>
        <dbReference type="EMBL" id="QHT62540.1"/>
    </source>
</evidence>
<feature type="transmembrane region" description="Helical" evidence="6">
    <location>
        <begin position="291"/>
        <end position="321"/>
    </location>
</feature>
<comment type="subcellular location">
    <subcellularLocation>
        <location evidence="1">Cell membrane</location>
        <topology evidence="1">Multi-pass membrane protein</topology>
    </subcellularLocation>
</comment>
<protein>
    <submittedName>
        <fullName evidence="8">ABC transporter permease</fullName>
    </submittedName>
</protein>
<keyword evidence="4 6" id="KW-1133">Transmembrane helix</keyword>
<feature type="transmembrane region" description="Helical" evidence="6">
    <location>
        <begin position="257"/>
        <end position="279"/>
    </location>
</feature>
<proteinExistence type="predicted"/>
<dbReference type="EMBL" id="CP048209">
    <property type="protein sequence ID" value="QHT62540.1"/>
    <property type="molecule type" value="Genomic_DNA"/>
</dbReference>
<dbReference type="GO" id="GO:0005886">
    <property type="term" value="C:plasma membrane"/>
    <property type="evidence" value="ECO:0007669"/>
    <property type="project" value="UniProtKB-SubCell"/>
</dbReference>
<organism evidence="8 9">
    <name type="scientific">Paenibacillus lycopersici</name>
    <dbReference type="NCBI Taxonomy" id="2704462"/>
    <lineage>
        <taxon>Bacteria</taxon>
        <taxon>Bacillati</taxon>
        <taxon>Bacillota</taxon>
        <taxon>Bacilli</taxon>
        <taxon>Bacillales</taxon>
        <taxon>Paenibacillaceae</taxon>
        <taxon>Paenibacillus</taxon>
    </lineage>
</organism>
<evidence type="ECO:0000256" key="4">
    <source>
        <dbReference type="ARBA" id="ARBA00022989"/>
    </source>
</evidence>
<feature type="transmembrane region" description="Helical" evidence="6">
    <location>
        <begin position="341"/>
        <end position="362"/>
    </location>
</feature>
<evidence type="ECO:0000259" key="7">
    <source>
        <dbReference type="Pfam" id="PF12698"/>
    </source>
</evidence>
<evidence type="ECO:0000256" key="1">
    <source>
        <dbReference type="ARBA" id="ARBA00004651"/>
    </source>
</evidence>
<feature type="transmembrane region" description="Helical" evidence="6">
    <location>
        <begin position="221"/>
        <end position="245"/>
    </location>
</feature>
<feature type="transmembrane region" description="Helical" evidence="6">
    <location>
        <begin position="21"/>
        <end position="43"/>
    </location>
</feature>
<dbReference type="KEGG" id="plyc:GXP70_22865"/>
<feature type="transmembrane region" description="Helical" evidence="6">
    <location>
        <begin position="180"/>
        <end position="201"/>
    </location>
</feature>
<name>A0A6C0G5S9_9BACL</name>
<evidence type="ECO:0000256" key="3">
    <source>
        <dbReference type="ARBA" id="ARBA00022692"/>
    </source>
</evidence>
<keyword evidence="3 6" id="KW-0812">Transmembrane</keyword>
<gene>
    <name evidence="8" type="ORF">GXP70_22865</name>
</gene>
<evidence type="ECO:0000256" key="2">
    <source>
        <dbReference type="ARBA" id="ARBA00022475"/>
    </source>
</evidence>
<evidence type="ECO:0000313" key="9">
    <source>
        <dbReference type="Proteomes" id="UP000476064"/>
    </source>
</evidence>
<keyword evidence="5 6" id="KW-0472">Membrane</keyword>
<dbReference type="GO" id="GO:0140359">
    <property type="term" value="F:ABC-type transporter activity"/>
    <property type="evidence" value="ECO:0007669"/>
    <property type="project" value="InterPro"/>
</dbReference>
<dbReference type="AlphaFoldDB" id="A0A6C0G5S9"/>
<feature type="domain" description="ABC-2 type transporter transmembrane" evidence="7">
    <location>
        <begin position="19"/>
        <end position="362"/>
    </location>
</feature>
<dbReference type="Proteomes" id="UP000476064">
    <property type="component" value="Chromosome"/>
</dbReference>
<evidence type="ECO:0000256" key="6">
    <source>
        <dbReference type="SAM" id="Phobius"/>
    </source>
</evidence>
<dbReference type="Pfam" id="PF12698">
    <property type="entry name" value="ABC2_membrane_3"/>
    <property type="match status" value="1"/>
</dbReference>
<evidence type="ECO:0000256" key="5">
    <source>
        <dbReference type="ARBA" id="ARBA00023136"/>
    </source>
</evidence>
<dbReference type="InterPro" id="IPR013525">
    <property type="entry name" value="ABC2_TM"/>
</dbReference>
<dbReference type="InterPro" id="IPR051449">
    <property type="entry name" value="ABC-2_transporter_component"/>
</dbReference>
<accession>A0A6C0G5S9</accession>
<keyword evidence="9" id="KW-1185">Reference proteome</keyword>
<sequence>MTAWLITLKEIKQHFRDFRTLVFLLAFPLVLMLVLGITLTNAFSSELKVDAIHVLVSDTSSGQLKQSYEAFQKQLGELGMTFDALETGEDGRKAVEDDRYTAYVEVKDTGVSLFGSSIGTIESNIVQGMLSAFTDKYNAAAAAAQGGNPANMRLLFDDNDSDYIKEQSVVPDRTPGAMDYYAVSMTVMIGLWGAMSAGGLLRSEIVRGTGIRLLSAPIRRLDIYIGKIAGNVVANLLCILAIVFFSKWAFKAYWGSHLPVVIAVLVCEVIMATSLGIAANEIVKGGGGRGLVMLVIQLASFIGGAYFPVANGGIMGVVAWLSPLRWGNGALTDIIYGGNIAAAWPAIGLYLGTALLLLAATVRVRRNKEGL</sequence>
<reference evidence="8 9" key="1">
    <citation type="submission" date="2020-01" db="EMBL/GenBank/DDBJ databases">
        <title>Paenibacillus sp. nov., isolated from tomato rhizosphere.</title>
        <authorList>
            <person name="Weon H.-Y."/>
            <person name="Lee S.A."/>
        </authorList>
    </citation>
    <scope>NUCLEOTIDE SEQUENCE [LARGE SCALE GENOMIC DNA]</scope>
    <source>
        <strain evidence="8 9">12200R-189</strain>
    </source>
</reference>